<name>S0P0W1_9ENTE</name>
<feature type="chain" id="PRO_5038497986" evidence="4">
    <location>
        <begin position="19"/>
        <end position="256"/>
    </location>
</feature>
<keyword evidence="6" id="KW-1185">Reference proteome</keyword>
<dbReference type="Pfam" id="PF13857">
    <property type="entry name" value="Ank_5"/>
    <property type="match status" value="1"/>
</dbReference>
<keyword evidence="4" id="KW-0732">Signal</keyword>
<dbReference type="SMART" id="SM00248">
    <property type="entry name" value="ANK"/>
    <property type="match status" value="4"/>
</dbReference>
<sequence length="256" mass="28420">MRFIYFSSLLLVISFVLAGCTTKSKLTEETALTTSVSSSSSSIETTATTYNSTSAAEIIHFPSQSLIDAVNTKNLARVQQILKDKTYDLNETNNEQNTPLHLAVQQNEVEIAKLLIEAGANVNLQNQIQDSPFLYAGAEGRTEILDYMLQHSQIDFTVVNRFGGNALIPAAEKGHLENVRLLLEDGRSDIDFQNNFGYTALIEVAALRENTELYHTIAQTLIDAGATTEIRDHSNRRAIDYAQTKQDTVLYNLLNK</sequence>
<feature type="repeat" description="ANK" evidence="3">
    <location>
        <begin position="95"/>
        <end position="127"/>
    </location>
</feature>
<evidence type="ECO:0000256" key="1">
    <source>
        <dbReference type="ARBA" id="ARBA00022737"/>
    </source>
</evidence>
<dbReference type="eggNOG" id="COG0666">
    <property type="taxonomic scope" value="Bacteria"/>
</dbReference>
<dbReference type="Pfam" id="PF00023">
    <property type="entry name" value="Ank"/>
    <property type="match status" value="1"/>
</dbReference>
<evidence type="ECO:0000256" key="4">
    <source>
        <dbReference type="SAM" id="SignalP"/>
    </source>
</evidence>
<reference evidence="5 6" key="1">
    <citation type="submission" date="2013-03" db="EMBL/GenBank/DDBJ databases">
        <title>The Genome Sequence of Enterococcus sulfureus ATCC_49903 (PacBio/Illumina hybrid assembly).</title>
        <authorList>
            <consortium name="The Broad Institute Genomics Platform"/>
            <consortium name="The Broad Institute Genome Sequencing Center for Infectious Disease"/>
            <person name="Earl A."/>
            <person name="Russ C."/>
            <person name="Gilmore M."/>
            <person name="Surin D."/>
            <person name="Walker B."/>
            <person name="Young S."/>
            <person name="Zeng Q."/>
            <person name="Gargeya S."/>
            <person name="Fitzgerald M."/>
            <person name="Haas B."/>
            <person name="Abouelleil A."/>
            <person name="Allen A.W."/>
            <person name="Alvarado L."/>
            <person name="Arachchi H.M."/>
            <person name="Berlin A.M."/>
            <person name="Chapman S.B."/>
            <person name="Gainer-Dewar J."/>
            <person name="Goldberg J."/>
            <person name="Griggs A."/>
            <person name="Gujja S."/>
            <person name="Hansen M."/>
            <person name="Howarth C."/>
            <person name="Imamovic A."/>
            <person name="Ireland A."/>
            <person name="Larimer J."/>
            <person name="McCowan C."/>
            <person name="Murphy C."/>
            <person name="Pearson M."/>
            <person name="Poon T.W."/>
            <person name="Priest M."/>
            <person name="Roberts A."/>
            <person name="Saif S."/>
            <person name="Shea T."/>
            <person name="Sisk P."/>
            <person name="Sykes S."/>
            <person name="Wortman J."/>
            <person name="Nusbaum C."/>
            <person name="Birren B."/>
        </authorList>
    </citation>
    <scope>NUCLEOTIDE SEQUENCE [LARGE SCALE GENOMIC DNA]</scope>
    <source>
        <strain evidence="5 6">ATCC 49903</strain>
    </source>
</reference>
<dbReference type="EMBL" id="ASWO01000001">
    <property type="protein sequence ID" value="EOT87432.1"/>
    <property type="molecule type" value="Genomic_DNA"/>
</dbReference>
<dbReference type="Proteomes" id="UP000015961">
    <property type="component" value="Unassembled WGS sequence"/>
</dbReference>
<dbReference type="AlphaFoldDB" id="S0P0W1"/>
<evidence type="ECO:0000313" key="6">
    <source>
        <dbReference type="Proteomes" id="UP000015961"/>
    </source>
</evidence>
<protein>
    <submittedName>
        <fullName evidence="5">Uncharacterized protein</fullName>
    </submittedName>
</protein>
<dbReference type="PANTHER" id="PTHR24198:SF165">
    <property type="entry name" value="ANKYRIN REPEAT-CONTAINING PROTEIN-RELATED"/>
    <property type="match status" value="1"/>
</dbReference>
<dbReference type="RefSeq" id="WP_016184984.1">
    <property type="nucleotide sequence ID" value="NZ_ASWO01000001.1"/>
</dbReference>
<organism evidence="5 6">
    <name type="scientific">Enterococcus sulfureus ATCC 49903</name>
    <dbReference type="NCBI Taxonomy" id="1140003"/>
    <lineage>
        <taxon>Bacteria</taxon>
        <taxon>Bacillati</taxon>
        <taxon>Bacillota</taxon>
        <taxon>Bacilli</taxon>
        <taxon>Lactobacillales</taxon>
        <taxon>Enterococcaceae</taxon>
        <taxon>Enterococcus</taxon>
    </lineage>
</organism>
<evidence type="ECO:0000256" key="2">
    <source>
        <dbReference type="ARBA" id="ARBA00023043"/>
    </source>
</evidence>
<keyword evidence="1" id="KW-0677">Repeat</keyword>
<keyword evidence="2 3" id="KW-0040">ANK repeat</keyword>
<dbReference type="SUPFAM" id="SSF48403">
    <property type="entry name" value="Ankyrin repeat"/>
    <property type="match status" value="1"/>
</dbReference>
<comment type="caution">
    <text evidence="5">The sequence shown here is derived from an EMBL/GenBank/DDBJ whole genome shotgun (WGS) entry which is preliminary data.</text>
</comment>
<dbReference type="PATRIC" id="fig|1140003.3.peg.489"/>
<evidence type="ECO:0000313" key="5">
    <source>
        <dbReference type="EMBL" id="EOT87432.1"/>
    </source>
</evidence>
<dbReference type="PROSITE" id="PS51257">
    <property type="entry name" value="PROKAR_LIPOPROTEIN"/>
    <property type="match status" value="1"/>
</dbReference>
<accession>S0P0W1</accession>
<dbReference type="PROSITE" id="PS50297">
    <property type="entry name" value="ANK_REP_REGION"/>
    <property type="match status" value="1"/>
</dbReference>
<dbReference type="InterPro" id="IPR002110">
    <property type="entry name" value="Ankyrin_rpt"/>
</dbReference>
<proteinExistence type="predicted"/>
<dbReference type="InterPro" id="IPR036770">
    <property type="entry name" value="Ankyrin_rpt-contain_sf"/>
</dbReference>
<dbReference type="PANTHER" id="PTHR24198">
    <property type="entry name" value="ANKYRIN REPEAT AND PROTEIN KINASE DOMAIN-CONTAINING PROTEIN"/>
    <property type="match status" value="1"/>
</dbReference>
<dbReference type="STRING" id="1140003.OMY_00493"/>
<gene>
    <name evidence="5" type="ORF">I573_00488</name>
</gene>
<dbReference type="PROSITE" id="PS50088">
    <property type="entry name" value="ANK_REPEAT"/>
    <property type="match status" value="1"/>
</dbReference>
<feature type="signal peptide" evidence="4">
    <location>
        <begin position="1"/>
        <end position="18"/>
    </location>
</feature>
<evidence type="ECO:0000256" key="3">
    <source>
        <dbReference type="PROSITE-ProRule" id="PRU00023"/>
    </source>
</evidence>
<dbReference type="Gene3D" id="1.25.40.20">
    <property type="entry name" value="Ankyrin repeat-containing domain"/>
    <property type="match status" value="1"/>
</dbReference>
<dbReference type="OrthoDB" id="9812708at2"/>